<sequence length="537" mass="61704">MRTNSFKQFILIVIFLTLSGSAFGQEVLTAAQWQEDLRFLQKTVHADFPFLFKKVEKKVWDAEVENLYVEIPNLEEHEIRVGLSRIVSLFEYGHTQIPFSTIAKDGVLPINLYHFKDGIFVEGALKEHTKILAAKVIKVGEYPIDEALKMIRPVVPVENNSYFKAYGLRFLTVPAVLHAQGVIPDNGKNVSLTLEKEGKVITYELPSIAYNELSRDYNLTLPNELWVSARGAGEPPFYLKHLFEKYYHYEYLSDSKTLYVRQSSVFNHETESLAEFYKRLFDFIDTNDVQKLIYDVRLNGGGNNYNNKPLIQGIMARPELNKKGKFIYIIGRQTFSACQNLTNEIENYTNAIMVGEPTAENKNFYGDTKKTTLPNSKLNAYLSFAWWQDKAPWENADATTPQVFIEPTFAEYSTNQDPVLEMAMNYDFDSFLVNPMDHFTKLFIAGKMEQLKTDATRIVKDPVYAHIPFDKEFKQVGRNLLFQEQFEGAVFLYGMFSEYYPKDPEMWEGLGKAFKGMGKDKEADGAFAKAKTLSEKK</sequence>
<dbReference type="EMBL" id="JBHFPV010000002">
    <property type="protein sequence ID" value="MFH6603908.1"/>
    <property type="molecule type" value="Genomic_DNA"/>
</dbReference>
<keyword evidence="2" id="KW-1185">Reference proteome</keyword>
<name>A0ACC7LK77_9FLAO</name>
<gene>
    <name evidence="1" type="ORF">ACEZ3G_10505</name>
</gene>
<comment type="caution">
    <text evidence="1">The sequence shown here is derived from an EMBL/GenBank/DDBJ whole genome shotgun (WGS) entry which is preliminary data.</text>
</comment>
<evidence type="ECO:0000313" key="1">
    <source>
        <dbReference type="EMBL" id="MFH6603908.1"/>
    </source>
</evidence>
<proteinExistence type="predicted"/>
<accession>A0ACC7LK77</accession>
<dbReference type="Proteomes" id="UP001595191">
    <property type="component" value="Unassembled WGS sequence"/>
</dbReference>
<reference evidence="1" key="1">
    <citation type="submission" date="2024-09" db="EMBL/GenBank/DDBJ databases">
        <authorList>
            <person name="Liu J."/>
        </authorList>
    </citation>
    <scope>NUCLEOTIDE SEQUENCE</scope>
    <source>
        <strain evidence="1">NBU2967</strain>
    </source>
</reference>
<organism evidence="1 2">
    <name type="scientific">Meishania litoralis</name>
    <dbReference type="NCBI Taxonomy" id="3434685"/>
    <lineage>
        <taxon>Bacteria</taxon>
        <taxon>Pseudomonadati</taxon>
        <taxon>Bacteroidota</taxon>
        <taxon>Flavobacteriia</taxon>
        <taxon>Flavobacteriales</taxon>
        <taxon>Flavobacteriaceae</taxon>
        <taxon>Meishania</taxon>
    </lineage>
</organism>
<evidence type="ECO:0000313" key="2">
    <source>
        <dbReference type="Proteomes" id="UP001595191"/>
    </source>
</evidence>
<protein>
    <submittedName>
        <fullName evidence="1">Uncharacterized protein</fullName>
    </submittedName>
</protein>